<evidence type="ECO:0000256" key="4">
    <source>
        <dbReference type="ARBA" id="ARBA00022833"/>
    </source>
</evidence>
<dbReference type="SMART" id="SM00343">
    <property type="entry name" value="ZnF_C2HC"/>
    <property type="match status" value="3"/>
</dbReference>
<dbReference type="Pfam" id="PF04676">
    <property type="entry name" value="CwfJ_C_2"/>
    <property type="match status" value="1"/>
</dbReference>
<dbReference type="FunCoup" id="A0A166AY61">
    <property type="interactions" value="1139"/>
</dbReference>
<dbReference type="Pfam" id="PF13696">
    <property type="entry name" value="zf-CCHC_2"/>
    <property type="match status" value="2"/>
</dbReference>
<dbReference type="InParanoid" id="A0A166AY61"/>
<keyword evidence="3" id="KW-0863">Zinc-finger</keyword>
<dbReference type="GO" id="GO:0071014">
    <property type="term" value="C:post-mRNA release spliceosomal complex"/>
    <property type="evidence" value="ECO:0007669"/>
    <property type="project" value="TreeGrafter"/>
</dbReference>
<dbReference type="GO" id="GO:0061632">
    <property type="term" value="F:RNA lariat debranching enzyme activator activity"/>
    <property type="evidence" value="ECO:0007669"/>
    <property type="project" value="TreeGrafter"/>
</dbReference>
<dbReference type="SUPFAM" id="SSF54197">
    <property type="entry name" value="HIT-like"/>
    <property type="match status" value="1"/>
</dbReference>
<sequence length="660" mass="71870">MSVKVLAVGSPQGALKDLFARVKAIDDKHGKFAFVLCVGDFFGPAENDDIAALLDGSLEPPLPLYIMQGAHAFPPAVIDKLSAGQQEIARNVTVLGKSAVVATPQGIRIGSCGGGKYDATAFKTTDKQEYTPYITSSAVDALLSHPTLASADANSQTLTEANGAQHTDVGLDILVTHLWPISISQHSPTAPALAEYIGNTAPPLDEVVRRTKPRYHFAASNPSRFWEREAFVWEEAGSATRATRFIGLGSFGEPEQPGVKKPRWFYAFSIASGTQTLPPKPARNPFVATQPTAKRPLEVEPTENFIWGNVAQPPPKRAKTDKTDRRPPAGYKCRICSSEEHYLKDCPDKPEKAPVPEGYVCNRCKGTDHLIRDCPKRFETGDTGGKKPREGYVCRACGSTEHLVDDCPVANAGRTERPPQGRRRGPPREIAPDECWFCLSNPRVTKHLIVSIGSECYLTLPKGQIPPTGSHGSSSVPGGGHVLIVPISHYPTMASVPSDLALPIVAEIEKYKSALRSLYAAHGAVPVIFEVSRLSGKGGHTHVQVVPVPNALADKVEDMFKTEGERMGIFFEESPSEALESARSSQENYFRVDLPDGRMMLHLLRQGSAPFNLQFGRGVLATLLGWPERVDWKACSQTEEEERADAQAFKKAFTSFDPMR</sequence>
<feature type="region of interest" description="Disordered" evidence="5">
    <location>
        <begin position="307"/>
        <end position="326"/>
    </location>
</feature>
<dbReference type="Gene3D" id="3.30.428.10">
    <property type="entry name" value="HIT-like"/>
    <property type="match status" value="1"/>
</dbReference>
<evidence type="ECO:0000256" key="2">
    <source>
        <dbReference type="ARBA" id="ARBA00022723"/>
    </source>
</evidence>
<feature type="domain" description="CCHC-type" evidence="6">
    <location>
        <begin position="393"/>
        <end position="409"/>
    </location>
</feature>
<dbReference type="STRING" id="1314781.A0A166AY61"/>
<dbReference type="InterPro" id="IPR025829">
    <property type="entry name" value="Zn_knuckle_CX2CX3GHX4C"/>
</dbReference>
<evidence type="ECO:0000259" key="6">
    <source>
        <dbReference type="SMART" id="SM00343"/>
    </source>
</evidence>
<dbReference type="EMBL" id="KV425946">
    <property type="protein sequence ID" value="KZV96189.1"/>
    <property type="molecule type" value="Genomic_DNA"/>
</dbReference>
<proteinExistence type="predicted"/>
<dbReference type="Proteomes" id="UP000077266">
    <property type="component" value="Unassembled WGS sequence"/>
</dbReference>
<dbReference type="InterPro" id="IPR040194">
    <property type="entry name" value="Cwf19-like"/>
</dbReference>
<keyword evidence="2" id="KW-0479">Metal-binding</keyword>
<gene>
    <name evidence="7" type="ORF">EXIGLDRAFT_833822</name>
</gene>
<organism evidence="7 8">
    <name type="scientific">Exidia glandulosa HHB12029</name>
    <dbReference type="NCBI Taxonomy" id="1314781"/>
    <lineage>
        <taxon>Eukaryota</taxon>
        <taxon>Fungi</taxon>
        <taxon>Dikarya</taxon>
        <taxon>Basidiomycota</taxon>
        <taxon>Agaricomycotina</taxon>
        <taxon>Agaricomycetes</taxon>
        <taxon>Auriculariales</taxon>
        <taxon>Exidiaceae</taxon>
        <taxon>Exidia</taxon>
    </lineage>
</organism>
<dbReference type="InterPro" id="IPR006767">
    <property type="entry name" value="Cwf19-like_C_dom-2"/>
</dbReference>
<dbReference type="InterPro" id="IPR036875">
    <property type="entry name" value="Znf_CCHC_sf"/>
</dbReference>
<dbReference type="InterPro" id="IPR001878">
    <property type="entry name" value="Znf_CCHC"/>
</dbReference>
<keyword evidence="1" id="KW-0507">mRNA processing</keyword>
<feature type="region of interest" description="Disordered" evidence="5">
    <location>
        <begin position="408"/>
        <end position="427"/>
    </location>
</feature>
<dbReference type="PANTHER" id="PTHR12072">
    <property type="entry name" value="CWF19, CELL CYCLE CONTROL PROTEIN"/>
    <property type="match status" value="1"/>
</dbReference>
<evidence type="ECO:0000256" key="1">
    <source>
        <dbReference type="ARBA" id="ARBA00022664"/>
    </source>
</evidence>
<evidence type="ECO:0000313" key="8">
    <source>
        <dbReference type="Proteomes" id="UP000077266"/>
    </source>
</evidence>
<feature type="domain" description="CCHC-type" evidence="6">
    <location>
        <begin position="332"/>
        <end position="348"/>
    </location>
</feature>
<dbReference type="OrthoDB" id="444325at2759"/>
<protein>
    <submittedName>
        <fullName evidence="7">Nuclear protein</fullName>
    </submittedName>
</protein>
<keyword evidence="8" id="KW-1185">Reference proteome</keyword>
<dbReference type="Gene3D" id="4.10.60.10">
    <property type="entry name" value="Zinc finger, CCHC-type"/>
    <property type="match status" value="1"/>
</dbReference>
<dbReference type="SUPFAM" id="SSF57756">
    <property type="entry name" value="Retrovirus zinc finger-like domains"/>
    <property type="match status" value="1"/>
</dbReference>
<dbReference type="Pfam" id="PF04677">
    <property type="entry name" value="CwfJ_C_1"/>
    <property type="match status" value="1"/>
</dbReference>
<dbReference type="InterPro" id="IPR036265">
    <property type="entry name" value="HIT-like_sf"/>
</dbReference>
<dbReference type="CDD" id="cd07380">
    <property type="entry name" value="MPP_CWF19_N"/>
    <property type="match status" value="1"/>
</dbReference>
<accession>A0A166AY61</accession>
<dbReference type="PANTHER" id="PTHR12072:SF4">
    <property type="entry name" value="CWF19-LIKE PROTEIN 1"/>
    <property type="match status" value="1"/>
</dbReference>
<dbReference type="GO" id="GO:0003676">
    <property type="term" value="F:nucleic acid binding"/>
    <property type="evidence" value="ECO:0007669"/>
    <property type="project" value="InterPro"/>
</dbReference>
<evidence type="ECO:0000313" key="7">
    <source>
        <dbReference type="EMBL" id="KZV96189.1"/>
    </source>
</evidence>
<dbReference type="AlphaFoldDB" id="A0A166AY61"/>
<feature type="domain" description="CCHC-type" evidence="6">
    <location>
        <begin position="360"/>
        <end position="376"/>
    </location>
</feature>
<reference evidence="7 8" key="1">
    <citation type="journal article" date="2016" name="Mol. Biol. Evol.">
        <title>Comparative Genomics of Early-Diverging Mushroom-Forming Fungi Provides Insights into the Origins of Lignocellulose Decay Capabilities.</title>
        <authorList>
            <person name="Nagy L.G."/>
            <person name="Riley R."/>
            <person name="Tritt A."/>
            <person name="Adam C."/>
            <person name="Daum C."/>
            <person name="Floudas D."/>
            <person name="Sun H."/>
            <person name="Yadav J.S."/>
            <person name="Pangilinan J."/>
            <person name="Larsson K.H."/>
            <person name="Matsuura K."/>
            <person name="Barry K."/>
            <person name="Labutti K."/>
            <person name="Kuo R."/>
            <person name="Ohm R.A."/>
            <person name="Bhattacharya S.S."/>
            <person name="Shirouzu T."/>
            <person name="Yoshinaga Y."/>
            <person name="Martin F.M."/>
            <person name="Grigoriev I.V."/>
            <person name="Hibbett D.S."/>
        </authorList>
    </citation>
    <scope>NUCLEOTIDE SEQUENCE [LARGE SCALE GENOMIC DNA]</scope>
    <source>
        <strain evidence="7 8">HHB12029</strain>
    </source>
</reference>
<dbReference type="InterPro" id="IPR006768">
    <property type="entry name" value="Cwf19-like_C_dom-1"/>
</dbReference>
<dbReference type="GO" id="GO:0008270">
    <property type="term" value="F:zinc ion binding"/>
    <property type="evidence" value="ECO:0007669"/>
    <property type="project" value="UniProtKB-KW"/>
</dbReference>
<name>A0A166AY61_EXIGL</name>
<dbReference type="GO" id="GO:0000398">
    <property type="term" value="P:mRNA splicing, via spliceosome"/>
    <property type="evidence" value="ECO:0007669"/>
    <property type="project" value="TreeGrafter"/>
</dbReference>
<evidence type="ECO:0000256" key="3">
    <source>
        <dbReference type="ARBA" id="ARBA00022771"/>
    </source>
</evidence>
<keyword evidence="4" id="KW-0862">Zinc</keyword>
<evidence type="ECO:0000256" key="5">
    <source>
        <dbReference type="SAM" id="MobiDB-lite"/>
    </source>
</evidence>